<feature type="coiled-coil region" evidence="1">
    <location>
        <begin position="107"/>
        <end position="159"/>
    </location>
</feature>
<evidence type="ECO:0000313" key="3">
    <source>
        <dbReference type="EMBL" id="CAH3140993.1"/>
    </source>
</evidence>
<keyword evidence="1" id="KW-0175">Coiled coil</keyword>
<feature type="compositionally biased region" description="Basic residues" evidence="2">
    <location>
        <begin position="82"/>
        <end position="92"/>
    </location>
</feature>
<reference evidence="3 4" key="1">
    <citation type="submission" date="2022-05" db="EMBL/GenBank/DDBJ databases">
        <authorList>
            <consortium name="Genoscope - CEA"/>
            <person name="William W."/>
        </authorList>
    </citation>
    <scope>NUCLEOTIDE SEQUENCE [LARGE SCALE GENOMIC DNA]</scope>
</reference>
<evidence type="ECO:0000313" key="4">
    <source>
        <dbReference type="Proteomes" id="UP001159427"/>
    </source>
</evidence>
<sequence>MTDQRNLDVVKAELNQLESLCQQFHDAHNLYYDELATPEETEIASRYFNDKESDIFEYRKEVTNWILECEARISHHLGRLSAKRSVKSRSSRSSRSSRLSRSLQSARMKEKAKVAELMAERSLLKEKIKQQAAEEQLQMDLEKAEAKARERAFKELEREQKLKLPEVDEGTHDSFLALTTPATGRKHESPSIPGNFPIHSPSIKTEREKRELSPLNSEKPEFYYHAFPAETKKEEVTHLTNMENEMLKEVFKIQHQQIQGMVASQNPLATAISLPRVPYGVHISDGVRCVRSVKSNQQRRQALLP</sequence>
<comment type="caution">
    <text evidence="3">The sequence shown here is derived from an EMBL/GenBank/DDBJ whole genome shotgun (WGS) entry which is preliminary data.</text>
</comment>
<feature type="compositionally biased region" description="Low complexity" evidence="2">
    <location>
        <begin position="93"/>
        <end position="106"/>
    </location>
</feature>
<protein>
    <submittedName>
        <fullName evidence="3">Uncharacterized protein</fullName>
    </submittedName>
</protein>
<accession>A0ABN8PCM3</accession>
<gene>
    <name evidence="3" type="ORF">PEVE_00041958</name>
</gene>
<dbReference type="Proteomes" id="UP001159427">
    <property type="component" value="Unassembled WGS sequence"/>
</dbReference>
<keyword evidence="4" id="KW-1185">Reference proteome</keyword>
<evidence type="ECO:0000256" key="1">
    <source>
        <dbReference type="SAM" id="Coils"/>
    </source>
</evidence>
<name>A0ABN8PCM3_9CNID</name>
<organism evidence="3 4">
    <name type="scientific">Porites evermanni</name>
    <dbReference type="NCBI Taxonomy" id="104178"/>
    <lineage>
        <taxon>Eukaryota</taxon>
        <taxon>Metazoa</taxon>
        <taxon>Cnidaria</taxon>
        <taxon>Anthozoa</taxon>
        <taxon>Hexacorallia</taxon>
        <taxon>Scleractinia</taxon>
        <taxon>Fungiina</taxon>
        <taxon>Poritidae</taxon>
        <taxon>Porites</taxon>
    </lineage>
</organism>
<proteinExistence type="predicted"/>
<feature type="region of interest" description="Disordered" evidence="2">
    <location>
        <begin position="82"/>
        <end position="107"/>
    </location>
</feature>
<evidence type="ECO:0000256" key="2">
    <source>
        <dbReference type="SAM" id="MobiDB-lite"/>
    </source>
</evidence>
<feature type="region of interest" description="Disordered" evidence="2">
    <location>
        <begin position="182"/>
        <end position="201"/>
    </location>
</feature>
<dbReference type="EMBL" id="CALNXI010000809">
    <property type="protein sequence ID" value="CAH3140993.1"/>
    <property type="molecule type" value="Genomic_DNA"/>
</dbReference>